<name>A0A1M4Z1A6_9BACT</name>
<keyword evidence="2" id="KW-1185">Reference proteome</keyword>
<organism evidence="1 2">
    <name type="scientific">Cnuella takakiae</name>
    <dbReference type="NCBI Taxonomy" id="1302690"/>
    <lineage>
        <taxon>Bacteria</taxon>
        <taxon>Pseudomonadati</taxon>
        <taxon>Bacteroidota</taxon>
        <taxon>Chitinophagia</taxon>
        <taxon>Chitinophagales</taxon>
        <taxon>Chitinophagaceae</taxon>
        <taxon>Cnuella</taxon>
    </lineage>
</organism>
<reference evidence="1 2" key="1">
    <citation type="submission" date="2016-11" db="EMBL/GenBank/DDBJ databases">
        <authorList>
            <person name="Jaros S."/>
            <person name="Januszkiewicz K."/>
            <person name="Wedrychowicz H."/>
        </authorList>
    </citation>
    <scope>NUCLEOTIDE SEQUENCE [LARGE SCALE GENOMIC DNA]</scope>
    <source>
        <strain evidence="1 2">DSM 26897</strain>
    </source>
</reference>
<dbReference type="AlphaFoldDB" id="A0A1M4Z1A6"/>
<dbReference type="Proteomes" id="UP000184368">
    <property type="component" value="Unassembled WGS sequence"/>
</dbReference>
<dbReference type="EMBL" id="FQUO01000005">
    <property type="protein sequence ID" value="SHF11770.1"/>
    <property type="molecule type" value="Genomic_DNA"/>
</dbReference>
<evidence type="ECO:0000313" key="2">
    <source>
        <dbReference type="Proteomes" id="UP000184368"/>
    </source>
</evidence>
<proteinExistence type="predicted"/>
<evidence type="ECO:0000313" key="1">
    <source>
        <dbReference type="EMBL" id="SHF11770.1"/>
    </source>
</evidence>
<protein>
    <submittedName>
        <fullName evidence="1">Uncharacterized protein</fullName>
    </submittedName>
</protein>
<sequence>MMAIPYTQPKGAGTSDDRNIISFKVVDSLALSQHTLMKDKTGLDIIEREIFYV</sequence>
<gene>
    <name evidence="1" type="ORF">SAMN05444008_10552</name>
</gene>
<accession>A0A1M4Z1A6</accession>